<dbReference type="SUPFAM" id="SSF53697">
    <property type="entry name" value="SIS domain"/>
    <property type="match status" value="1"/>
</dbReference>
<protein>
    <submittedName>
        <fullName evidence="6">Unannotated protein</fullName>
    </submittedName>
</protein>
<evidence type="ECO:0000313" key="6">
    <source>
        <dbReference type="EMBL" id="CAB4951466.1"/>
    </source>
</evidence>
<feature type="domain" description="HTH rpiR-type" evidence="4">
    <location>
        <begin position="19"/>
        <end position="95"/>
    </location>
</feature>
<dbReference type="InterPro" id="IPR001347">
    <property type="entry name" value="SIS_dom"/>
</dbReference>
<dbReference type="GO" id="GO:0003677">
    <property type="term" value="F:DNA binding"/>
    <property type="evidence" value="ECO:0007669"/>
    <property type="project" value="UniProtKB-KW"/>
</dbReference>
<evidence type="ECO:0000259" key="4">
    <source>
        <dbReference type="PROSITE" id="PS51071"/>
    </source>
</evidence>
<dbReference type="PANTHER" id="PTHR30514">
    <property type="entry name" value="GLUCOKINASE"/>
    <property type="match status" value="1"/>
</dbReference>
<evidence type="ECO:0000256" key="2">
    <source>
        <dbReference type="ARBA" id="ARBA00023125"/>
    </source>
</evidence>
<keyword evidence="3" id="KW-0804">Transcription</keyword>
<dbReference type="Gene3D" id="3.40.50.10490">
    <property type="entry name" value="Glucose-6-phosphate isomerase like protein, domain 1"/>
    <property type="match status" value="1"/>
</dbReference>
<keyword evidence="2" id="KW-0238">DNA-binding</keyword>
<dbReference type="GO" id="GO:1901135">
    <property type="term" value="P:carbohydrate derivative metabolic process"/>
    <property type="evidence" value="ECO:0007669"/>
    <property type="project" value="InterPro"/>
</dbReference>
<dbReference type="InterPro" id="IPR009057">
    <property type="entry name" value="Homeodomain-like_sf"/>
</dbReference>
<dbReference type="PROSITE" id="PS51071">
    <property type="entry name" value="HTH_RPIR"/>
    <property type="match status" value="1"/>
</dbReference>
<evidence type="ECO:0000256" key="3">
    <source>
        <dbReference type="ARBA" id="ARBA00023163"/>
    </source>
</evidence>
<dbReference type="AlphaFoldDB" id="A0A6J7K6R4"/>
<dbReference type="GO" id="GO:0003700">
    <property type="term" value="F:DNA-binding transcription factor activity"/>
    <property type="evidence" value="ECO:0007669"/>
    <property type="project" value="InterPro"/>
</dbReference>
<organism evidence="6">
    <name type="scientific">freshwater metagenome</name>
    <dbReference type="NCBI Taxonomy" id="449393"/>
    <lineage>
        <taxon>unclassified sequences</taxon>
        <taxon>metagenomes</taxon>
        <taxon>ecological metagenomes</taxon>
    </lineage>
</organism>
<dbReference type="PANTHER" id="PTHR30514:SF18">
    <property type="entry name" value="RPIR-FAMILY TRANSCRIPTIONAL REGULATOR"/>
    <property type="match status" value="1"/>
</dbReference>
<proteinExistence type="predicted"/>
<name>A0A6J7K6R4_9ZZZZ</name>
<dbReference type="InterPro" id="IPR035472">
    <property type="entry name" value="RpiR-like_SIS"/>
</dbReference>
<evidence type="ECO:0000259" key="5">
    <source>
        <dbReference type="PROSITE" id="PS51464"/>
    </source>
</evidence>
<dbReference type="InterPro" id="IPR046348">
    <property type="entry name" value="SIS_dom_sf"/>
</dbReference>
<dbReference type="InterPro" id="IPR000281">
    <property type="entry name" value="HTH_RpiR"/>
</dbReference>
<dbReference type="PROSITE" id="PS51464">
    <property type="entry name" value="SIS"/>
    <property type="match status" value="1"/>
</dbReference>
<dbReference type="CDD" id="cd05013">
    <property type="entry name" value="SIS_RpiR"/>
    <property type="match status" value="1"/>
</dbReference>
<dbReference type="SUPFAM" id="SSF46689">
    <property type="entry name" value="Homeodomain-like"/>
    <property type="match status" value="1"/>
</dbReference>
<dbReference type="InterPro" id="IPR047640">
    <property type="entry name" value="RpiR-like"/>
</dbReference>
<reference evidence="6" key="1">
    <citation type="submission" date="2020-05" db="EMBL/GenBank/DDBJ databases">
        <authorList>
            <person name="Chiriac C."/>
            <person name="Salcher M."/>
            <person name="Ghai R."/>
            <person name="Kavagutti S V."/>
        </authorList>
    </citation>
    <scope>NUCLEOTIDE SEQUENCE</scope>
</reference>
<dbReference type="Gene3D" id="1.10.10.10">
    <property type="entry name" value="Winged helix-like DNA-binding domain superfamily/Winged helix DNA-binding domain"/>
    <property type="match status" value="1"/>
</dbReference>
<sequence>MKRTASSSTTALAPIVDHQTLTEYIQSRFDEFSRSQKDVAQYIVDHLDEVAFQTAEELARRANTSSSTVVRFSQALGFHGFPDLQDAARDEYRRRVEARVGGSGGTGEAEPLFGLDQSPGEASIAADHLAVEETARRVSRSVLDAAVEEIGKADRVIIVAADQVAYFGTYFRHLLMLLGIPTDIVASHAQEGRARLARLDENAVLIGITAGRAHPLVVRSLQLARHRRATTIAITDATLSEAAKLAQHSLFYSSNSPSFVRSHVALLSLLQAMAQGIYANDGARADRIRAYRLK</sequence>
<dbReference type="Pfam" id="PF01418">
    <property type="entry name" value="HTH_6"/>
    <property type="match status" value="1"/>
</dbReference>
<dbReference type="InterPro" id="IPR036388">
    <property type="entry name" value="WH-like_DNA-bd_sf"/>
</dbReference>
<dbReference type="EMBL" id="CAFBMK010000347">
    <property type="protein sequence ID" value="CAB4951466.1"/>
    <property type="molecule type" value="Genomic_DNA"/>
</dbReference>
<dbReference type="Pfam" id="PF01380">
    <property type="entry name" value="SIS"/>
    <property type="match status" value="1"/>
</dbReference>
<dbReference type="GO" id="GO:0097367">
    <property type="term" value="F:carbohydrate derivative binding"/>
    <property type="evidence" value="ECO:0007669"/>
    <property type="project" value="InterPro"/>
</dbReference>
<keyword evidence="1" id="KW-0805">Transcription regulation</keyword>
<evidence type="ECO:0000256" key="1">
    <source>
        <dbReference type="ARBA" id="ARBA00023015"/>
    </source>
</evidence>
<feature type="domain" description="SIS" evidence="5">
    <location>
        <begin position="146"/>
        <end position="283"/>
    </location>
</feature>
<accession>A0A6J7K6R4</accession>
<gene>
    <name evidence="6" type="ORF">UFOPK3564_03512</name>
</gene>